<organism evidence="1 2">
    <name type="scientific">Paraburkholderia youngii</name>
    <dbReference type="NCBI Taxonomy" id="2782701"/>
    <lineage>
        <taxon>Bacteria</taxon>
        <taxon>Pseudomonadati</taxon>
        <taxon>Pseudomonadota</taxon>
        <taxon>Betaproteobacteria</taxon>
        <taxon>Burkholderiales</taxon>
        <taxon>Burkholderiaceae</taxon>
        <taxon>Paraburkholderia</taxon>
    </lineage>
</organism>
<dbReference type="AlphaFoldDB" id="A0A7W8L9P1"/>
<dbReference type="EMBL" id="JACHDE010000011">
    <property type="protein sequence ID" value="MBB5402972.1"/>
    <property type="molecule type" value="Genomic_DNA"/>
</dbReference>
<evidence type="ECO:0000313" key="2">
    <source>
        <dbReference type="Proteomes" id="UP000592820"/>
    </source>
</evidence>
<dbReference type="RefSeq" id="WP_260332322.1">
    <property type="nucleotide sequence ID" value="NZ_JACHDE010000011.1"/>
</dbReference>
<protein>
    <submittedName>
        <fullName evidence="1">Sporulation protein YlmC with PRC-barrel domain</fullName>
    </submittedName>
</protein>
<accession>A0A7W8L9P1</accession>
<reference evidence="1 2" key="1">
    <citation type="submission" date="2020-08" db="EMBL/GenBank/DDBJ databases">
        <title>Genomic Encyclopedia of Type Strains, Phase IV (KMG-V): Genome sequencing to study the core and pangenomes of soil and plant-associated prokaryotes.</title>
        <authorList>
            <person name="Whitman W."/>
        </authorList>
    </citation>
    <scope>NUCLEOTIDE SEQUENCE [LARGE SCALE GENOMIC DNA]</scope>
    <source>
        <strain evidence="1 2">JPY162</strain>
    </source>
</reference>
<gene>
    <name evidence="1" type="ORF">HDG41_005058</name>
</gene>
<name>A0A7W8L9P1_9BURK</name>
<proteinExistence type="predicted"/>
<comment type="caution">
    <text evidence="1">The sequence shown here is derived from an EMBL/GenBank/DDBJ whole genome shotgun (WGS) entry which is preliminary data.</text>
</comment>
<evidence type="ECO:0000313" key="1">
    <source>
        <dbReference type="EMBL" id="MBB5402972.1"/>
    </source>
</evidence>
<sequence length="104" mass="11960">MMAQINIDLIVGRQVLTPDGSSLGRIEAIKLVQDHDAWMISEFHIGPSALVERLAVRWLPRLLRDVAQRKGRWRHHRISWNQIDVSDPRHPRLLCDVADVRGLA</sequence>
<dbReference type="Proteomes" id="UP000592820">
    <property type="component" value="Unassembled WGS sequence"/>
</dbReference>